<comment type="caution">
    <text evidence="2">The sequence shown here is derived from an EMBL/GenBank/DDBJ whole genome shotgun (WGS) entry which is preliminary data.</text>
</comment>
<sequence>MANYSESKSVLQSRLTAVGFAESDVTAILGEVGNLRRLAFISSFTPGQADEAPLMQVLSEFLKRDPSISDKANWRAVFNEAYAVVTAEMKQRIEKVDAEPSVRPLSQPERAERYERQEDELRGEKKKDIKFTVEEASGKLRVEHKSPDLIADTSSEIMVQQALTRRALAMDQANLIDFVVMDQWTQRLMKARLQAPAESFAKPTWKQLEAADRQLFTELREKTFSCPSGTQGCPSEIRAVCVIRLKRLMIPNPGFISRRVQALLALLQPPWSASLNFRVILMIRWVPNAAGPHGEARGPRVNCSIFVEHQGGLDLSAVNGEPGTRLRVALGVGDSSCRRVLCSLKAGYASALAADALYTPTFCDRFAGLMQLAVGNAGLLLQEVRPLQCSSHAAMAAAGKQPRLSKFRPQIEEFKCQATVRSFPWPLPLDSKGNLKSPIGPVPAGSRLLRVMCDWGVVGAKKTESLNQTPTAVTFGIYRSESEFVAQALHLEHPFDLCVAVPDFMLRALAFNLKEGPVGVMKHRIALLQKWSAWKRDLADDEKRLHASMEPGVAAVMRGKHILLLERIAASFGWPDTEVFKCLKNGFPLVGESQPSGIFDVDRKPASLTREELLQHSKFLRPALWAKVSSSPLDETARCIWETTQQELIEKEWLTGPFSWEQLQARYPGGWLPVRRFGLVQKDKTRSIDDLAENSVNQAYAVSDRISLRALDELVWMAIAIFKVLC</sequence>
<evidence type="ECO:0000313" key="2">
    <source>
        <dbReference type="EMBL" id="OLP76597.1"/>
    </source>
</evidence>
<reference evidence="2 3" key="1">
    <citation type="submission" date="2016-02" db="EMBL/GenBank/DDBJ databases">
        <title>Genome analysis of coral dinoflagellate symbionts highlights evolutionary adaptations to a symbiotic lifestyle.</title>
        <authorList>
            <person name="Aranda M."/>
            <person name="Li Y."/>
            <person name="Liew Y.J."/>
            <person name="Baumgarten S."/>
            <person name="Simakov O."/>
            <person name="Wilson M."/>
            <person name="Piel J."/>
            <person name="Ashoor H."/>
            <person name="Bougouffa S."/>
            <person name="Bajic V.B."/>
            <person name="Ryu T."/>
            <person name="Ravasi T."/>
            <person name="Bayer T."/>
            <person name="Micklem G."/>
            <person name="Kim H."/>
            <person name="Bhak J."/>
            <person name="Lajeunesse T.C."/>
            <person name="Voolstra C.R."/>
        </authorList>
    </citation>
    <scope>NUCLEOTIDE SEQUENCE [LARGE SCALE GENOMIC DNA]</scope>
    <source>
        <strain evidence="2 3">CCMP2467</strain>
    </source>
</reference>
<proteinExistence type="predicted"/>
<evidence type="ECO:0000313" key="3">
    <source>
        <dbReference type="Proteomes" id="UP000186817"/>
    </source>
</evidence>
<dbReference type="OrthoDB" id="417452at2759"/>
<dbReference type="AlphaFoldDB" id="A0A1Q9C107"/>
<gene>
    <name evidence="2" type="ORF">AK812_SmicGene43445</name>
</gene>
<organism evidence="2 3">
    <name type="scientific">Symbiodinium microadriaticum</name>
    <name type="common">Dinoflagellate</name>
    <name type="synonym">Zooxanthella microadriatica</name>
    <dbReference type="NCBI Taxonomy" id="2951"/>
    <lineage>
        <taxon>Eukaryota</taxon>
        <taxon>Sar</taxon>
        <taxon>Alveolata</taxon>
        <taxon>Dinophyceae</taxon>
        <taxon>Suessiales</taxon>
        <taxon>Symbiodiniaceae</taxon>
        <taxon>Symbiodinium</taxon>
    </lineage>
</organism>
<protein>
    <submittedName>
        <fullName evidence="2">Uncharacterized protein</fullName>
    </submittedName>
</protein>
<feature type="region of interest" description="Disordered" evidence="1">
    <location>
        <begin position="97"/>
        <end position="121"/>
    </location>
</feature>
<dbReference type="EMBL" id="LSRX01001974">
    <property type="protein sequence ID" value="OLP76597.1"/>
    <property type="molecule type" value="Genomic_DNA"/>
</dbReference>
<keyword evidence="3" id="KW-1185">Reference proteome</keyword>
<accession>A0A1Q9C107</accession>
<name>A0A1Q9C107_SYMMI</name>
<dbReference type="Proteomes" id="UP000186817">
    <property type="component" value="Unassembled WGS sequence"/>
</dbReference>
<feature type="compositionally biased region" description="Basic and acidic residues" evidence="1">
    <location>
        <begin position="109"/>
        <end position="121"/>
    </location>
</feature>
<evidence type="ECO:0000256" key="1">
    <source>
        <dbReference type="SAM" id="MobiDB-lite"/>
    </source>
</evidence>